<evidence type="ECO:0000313" key="1">
    <source>
        <dbReference type="EMBL" id="ONL99913.1"/>
    </source>
</evidence>
<name>A0A1D6K8R6_MAIZE</name>
<reference evidence="1" key="1">
    <citation type="submission" date="2015-12" db="EMBL/GenBank/DDBJ databases">
        <title>Update maize B73 reference genome by single molecule sequencing technologies.</title>
        <authorList>
            <consortium name="Maize Genome Sequencing Project"/>
            <person name="Ware D."/>
        </authorList>
    </citation>
    <scope>NUCLEOTIDE SEQUENCE [LARGE SCALE GENOMIC DNA]</scope>
    <source>
        <tissue evidence="1">Seedling</tissue>
    </source>
</reference>
<protein>
    <submittedName>
        <fullName evidence="1">Calcineurin B-like1</fullName>
    </submittedName>
</protein>
<proteinExistence type="predicted"/>
<sequence>MGCFHSTAKRQHPGYEDPVHLASQTACEFANPIPCHTHTSYSREFLFFLI</sequence>
<organism evidence="1">
    <name type="scientific">Zea mays</name>
    <name type="common">Maize</name>
    <dbReference type="NCBI Taxonomy" id="4577"/>
    <lineage>
        <taxon>Eukaryota</taxon>
        <taxon>Viridiplantae</taxon>
        <taxon>Streptophyta</taxon>
        <taxon>Embryophyta</taxon>
        <taxon>Tracheophyta</taxon>
        <taxon>Spermatophyta</taxon>
        <taxon>Magnoliopsida</taxon>
        <taxon>Liliopsida</taxon>
        <taxon>Poales</taxon>
        <taxon>Poaceae</taxon>
        <taxon>PACMAD clade</taxon>
        <taxon>Panicoideae</taxon>
        <taxon>Andropogonodae</taxon>
        <taxon>Andropogoneae</taxon>
        <taxon>Tripsacinae</taxon>
        <taxon>Zea</taxon>
    </lineage>
</organism>
<accession>A0A1D6K8R6</accession>
<gene>
    <name evidence="1" type="ORF">ZEAMMB73_Zm00001d029976</name>
</gene>
<dbReference type="EMBL" id="CM007647">
    <property type="protein sequence ID" value="ONL99913.1"/>
    <property type="molecule type" value="Genomic_DNA"/>
</dbReference>
<dbReference type="AlphaFoldDB" id="A0A1D6K8R6"/>